<keyword evidence="2" id="KW-0812">Transmembrane</keyword>
<evidence type="ECO:0000313" key="4">
    <source>
        <dbReference type="Proteomes" id="UP001498398"/>
    </source>
</evidence>
<evidence type="ECO:0000256" key="1">
    <source>
        <dbReference type="SAM" id="MobiDB-lite"/>
    </source>
</evidence>
<feature type="transmembrane region" description="Helical" evidence="2">
    <location>
        <begin position="307"/>
        <end position="330"/>
    </location>
</feature>
<keyword evidence="2" id="KW-1133">Transmembrane helix</keyword>
<name>A0ABR1J9F9_9AGAR</name>
<gene>
    <name evidence="3" type="ORF">VKT23_012527</name>
</gene>
<accession>A0ABR1J9F9</accession>
<feature type="compositionally biased region" description="Basic and acidic residues" evidence="1">
    <location>
        <begin position="19"/>
        <end position="32"/>
    </location>
</feature>
<evidence type="ECO:0000313" key="3">
    <source>
        <dbReference type="EMBL" id="KAK7451195.1"/>
    </source>
</evidence>
<dbReference type="Proteomes" id="UP001498398">
    <property type="component" value="Unassembled WGS sequence"/>
</dbReference>
<reference evidence="3 4" key="1">
    <citation type="submission" date="2024-01" db="EMBL/GenBank/DDBJ databases">
        <title>A draft genome for the cacao thread blight pathogen Marasmiellus scandens.</title>
        <authorList>
            <person name="Baruah I.K."/>
            <person name="Leung J."/>
            <person name="Bukari Y."/>
            <person name="Amoako-Attah I."/>
            <person name="Meinhardt L.W."/>
            <person name="Bailey B.A."/>
            <person name="Cohen S.P."/>
        </authorList>
    </citation>
    <scope>NUCLEOTIDE SEQUENCE [LARGE SCALE GENOMIC DNA]</scope>
    <source>
        <strain evidence="3 4">GH-19</strain>
    </source>
</reference>
<proteinExistence type="predicted"/>
<comment type="caution">
    <text evidence="3">The sequence shown here is derived from an EMBL/GenBank/DDBJ whole genome shotgun (WGS) entry which is preliminary data.</text>
</comment>
<keyword evidence="4" id="KW-1185">Reference proteome</keyword>
<keyword evidence="2" id="KW-0472">Membrane</keyword>
<feature type="transmembrane region" description="Helical" evidence="2">
    <location>
        <begin position="233"/>
        <end position="258"/>
    </location>
</feature>
<protein>
    <submittedName>
        <fullName evidence="3">Uncharacterized protein</fullName>
    </submittedName>
</protein>
<dbReference type="EMBL" id="JBANRG010000031">
    <property type="protein sequence ID" value="KAK7451195.1"/>
    <property type="molecule type" value="Genomic_DNA"/>
</dbReference>
<organism evidence="3 4">
    <name type="scientific">Marasmiellus scandens</name>
    <dbReference type="NCBI Taxonomy" id="2682957"/>
    <lineage>
        <taxon>Eukaryota</taxon>
        <taxon>Fungi</taxon>
        <taxon>Dikarya</taxon>
        <taxon>Basidiomycota</taxon>
        <taxon>Agaricomycotina</taxon>
        <taxon>Agaricomycetes</taxon>
        <taxon>Agaricomycetidae</taxon>
        <taxon>Agaricales</taxon>
        <taxon>Marasmiineae</taxon>
        <taxon>Omphalotaceae</taxon>
        <taxon>Marasmiellus</taxon>
    </lineage>
</organism>
<sequence length="399" mass="44976">MSTTSGMTFRHTPAGDLNEMEKGKGKEREKNPDNVIAFGINPSTSALASGSASTSGGDQEASPVIVSDQPYVKVTLWRLINTAVPTIFGLWKVIGTYRGQTTAPTTLDLVISVFWYIFSYWMGIWETTHSGSSSTAWLFDVDIYKNGLLNLIYFFVLLLLNICVYIICSISWIFALKKDEATILDIVKLLLEVLVMLCLMPLAMILLHRMEPFCIPPRRQRFPNLPRGFEINYDHSFCCMMSAVLLSFLATIGLIWSISKAVQPSGRSECFVIDNDSAQNTTSAAIQVNQSVPENENMCSMKKQTELAGVLAIFWLPLSFHLSLFIAWVLQSLIFLGYDKLQRKNLNKFVDLVLNALDNAWQHFLDLIEDPDDLNRAMAQEMNEEEVQLLKVLHECSFL</sequence>
<feature type="region of interest" description="Disordered" evidence="1">
    <location>
        <begin position="1"/>
        <end position="35"/>
    </location>
</feature>
<feature type="transmembrane region" description="Helical" evidence="2">
    <location>
        <begin position="106"/>
        <end position="124"/>
    </location>
</feature>
<feature type="transmembrane region" description="Helical" evidence="2">
    <location>
        <begin position="151"/>
        <end position="174"/>
    </location>
</feature>
<evidence type="ECO:0000256" key="2">
    <source>
        <dbReference type="SAM" id="Phobius"/>
    </source>
</evidence>
<feature type="transmembrane region" description="Helical" evidence="2">
    <location>
        <begin position="186"/>
        <end position="207"/>
    </location>
</feature>